<reference evidence="13 14" key="1">
    <citation type="journal article" date="2018" name="MBio">
        <title>Comparative Genomics Reveals the Core Gene Toolbox for the Fungus-Insect Symbiosis.</title>
        <authorList>
            <person name="Wang Y."/>
            <person name="Stata M."/>
            <person name="Wang W."/>
            <person name="Stajich J.E."/>
            <person name="White M.M."/>
            <person name="Moncalvo J.M."/>
        </authorList>
    </citation>
    <scope>NUCLEOTIDE SEQUENCE [LARGE SCALE GENOMIC DNA]</scope>
    <source>
        <strain evidence="13 14">SWE-8-4</strain>
    </source>
</reference>
<evidence type="ECO:0000259" key="12">
    <source>
        <dbReference type="PROSITE" id="PS50979"/>
    </source>
</evidence>
<keyword evidence="4 9" id="KW-0547">Nucleotide-binding</keyword>
<dbReference type="InterPro" id="IPR011053">
    <property type="entry name" value="Single_hybrid_motif"/>
</dbReference>
<sequence>MFLNKITKLKLLPSQRRFLPCQHLAFYSIEVNNPLFDKILIANRGEIACRIIQTTKKLGIKTVAVYSEADRKALHADEAYYIGPAPSALSYLNKEKILQVAQLTGAKGIHPGYGFLSENADFAEILEKNSISFIGPPSSAIRSMGSKSKSKEIMETANVPVVPGYHGANQDPEFLKKMAKQIGYPVLIKAVLGGGGKGMRVVNDDTEFFEKLEGAKREAMKSFSDDIVLIEKYIVDPRHVEVQVFADKLGNAVYLYERDCSIQRRHQKILEESPAPHLSENTRKILGEKAVAAAKAVNYVGAGTVEFIMDSKTQEFYFMEMNTRLQVEHPVTEMVTGTDLVEWQLEVAAGNKLPLNQNEIRKNGHAFEARIYAEDPKNGFLPDTGKLVYMSTPKTSSDVRVETGVRQGDDITLNYDPMIAKLIVHGKDRHTALRLLGVSLDNFKISGLQTNIDFLRKIISIPDLADGKVETGFISKHEKTLFETNVKVPRKSIIQGAFGVYYKHILQNNNNNFAKNSKTYNPWLVKDSFRLWDVSLPNYCVTIKLEEELYKIDFLPKMYQPGHFEVNFSKSSDKSIVDTSDLIVLEIDATNSSDLEGTKIHLKAEVDKCMLTSNIVLLNDSLTIFDNSGKVGMSVIDKNSEIIESFGPKNDEGSIRAPMSSNIVQVLVKPGQDVDVGTHLVIVEAMKMEHVIKSPKKGVIQSVKFKVGDLVAQGQELVSFTQE</sequence>
<keyword evidence="14" id="KW-1185">Reference proteome</keyword>
<keyword evidence="7" id="KW-0496">Mitochondrion</keyword>
<dbReference type="CDD" id="cd06850">
    <property type="entry name" value="biotinyl_domain"/>
    <property type="match status" value="1"/>
</dbReference>
<name>A0A2T9YCI7_9FUNG</name>
<dbReference type="GO" id="GO:0004485">
    <property type="term" value="F:methylcrotonoyl-CoA carboxylase activity"/>
    <property type="evidence" value="ECO:0007669"/>
    <property type="project" value="TreeGrafter"/>
</dbReference>
<dbReference type="InterPro" id="IPR000089">
    <property type="entry name" value="Biotin_lipoyl"/>
</dbReference>
<evidence type="ECO:0000256" key="6">
    <source>
        <dbReference type="ARBA" id="ARBA00022946"/>
    </source>
</evidence>
<dbReference type="FunFam" id="3.30.1490.20:FF:000003">
    <property type="entry name" value="acetyl-CoA carboxylase isoform X1"/>
    <property type="match status" value="1"/>
</dbReference>
<keyword evidence="6" id="KW-0809">Transit peptide</keyword>
<dbReference type="SUPFAM" id="SSF51246">
    <property type="entry name" value="Rudiment single hybrid motif"/>
    <property type="match status" value="1"/>
</dbReference>
<dbReference type="PROSITE" id="PS00188">
    <property type="entry name" value="BIOTIN"/>
    <property type="match status" value="1"/>
</dbReference>
<dbReference type="Pfam" id="PF00289">
    <property type="entry name" value="Biotin_carb_N"/>
    <property type="match status" value="1"/>
</dbReference>
<dbReference type="GO" id="GO:0005524">
    <property type="term" value="F:ATP binding"/>
    <property type="evidence" value="ECO:0007669"/>
    <property type="project" value="UniProtKB-UniRule"/>
</dbReference>
<dbReference type="Gene3D" id="2.40.50.100">
    <property type="match status" value="1"/>
</dbReference>
<evidence type="ECO:0000259" key="11">
    <source>
        <dbReference type="PROSITE" id="PS50975"/>
    </source>
</evidence>
<comment type="subcellular location">
    <subcellularLocation>
        <location evidence="2">Mitochondrion matrix</location>
    </subcellularLocation>
</comment>
<comment type="cofactor">
    <cofactor evidence="1">
        <name>biotin</name>
        <dbReference type="ChEBI" id="CHEBI:57586"/>
    </cofactor>
</comment>
<evidence type="ECO:0000256" key="5">
    <source>
        <dbReference type="ARBA" id="ARBA00022840"/>
    </source>
</evidence>
<dbReference type="EMBL" id="MBFR01000278">
    <property type="protein sequence ID" value="PVU90067.1"/>
    <property type="molecule type" value="Genomic_DNA"/>
</dbReference>
<proteinExistence type="predicted"/>
<evidence type="ECO:0000256" key="2">
    <source>
        <dbReference type="ARBA" id="ARBA00004305"/>
    </source>
</evidence>
<dbReference type="Pfam" id="PF02785">
    <property type="entry name" value="Biotin_carb_C"/>
    <property type="match status" value="1"/>
</dbReference>
<evidence type="ECO:0000259" key="10">
    <source>
        <dbReference type="PROSITE" id="PS50968"/>
    </source>
</evidence>
<dbReference type="Gene3D" id="3.30.470.20">
    <property type="entry name" value="ATP-grasp fold, B domain"/>
    <property type="match status" value="1"/>
</dbReference>
<evidence type="ECO:0000256" key="9">
    <source>
        <dbReference type="PROSITE-ProRule" id="PRU00409"/>
    </source>
</evidence>
<dbReference type="InterPro" id="IPR001882">
    <property type="entry name" value="Biotin_BS"/>
</dbReference>
<dbReference type="PANTHER" id="PTHR18866:SF33">
    <property type="entry name" value="METHYLCROTONOYL-COA CARBOXYLASE SUBUNIT ALPHA, MITOCHONDRIAL-RELATED"/>
    <property type="match status" value="1"/>
</dbReference>
<dbReference type="InterPro" id="IPR011054">
    <property type="entry name" value="Rudment_hybrid_motif"/>
</dbReference>
<evidence type="ECO:0000256" key="4">
    <source>
        <dbReference type="ARBA" id="ARBA00022741"/>
    </source>
</evidence>
<dbReference type="AlphaFoldDB" id="A0A2T9YCI7"/>
<dbReference type="Pfam" id="PF00364">
    <property type="entry name" value="Biotin_lipoyl"/>
    <property type="match status" value="1"/>
</dbReference>
<dbReference type="OrthoDB" id="196847at2759"/>
<keyword evidence="8" id="KW-0092">Biotin</keyword>
<feature type="domain" description="ATP-grasp" evidence="11">
    <location>
        <begin position="151"/>
        <end position="349"/>
    </location>
</feature>
<dbReference type="PROSITE" id="PS50968">
    <property type="entry name" value="BIOTINYL_LIPOYL"/>
    <property type="match status" value="1"/>
</dbReference>
<dbReference type="InterPro" id="IPR050856">
    <property type="entry name" value="Biotin_carboxylase_complex"/>
</dbReference>
<dbReference type="InterPro" id="IPR011764">
    <property type="entry name" value="Biotin_carboxylation_dom"/>
</dbReference>
<dbReference type="GO" id="GO:0005759">
    <property type="term" value="C:mitochondrial matrix"/>
    <property type="evidence" value="ECO:0007669"/>
    <property type="project" value="UniProtKB-SubCell"/>
</dbReference>
<accession>A0A2T9YCI7</accession>
<dbReference type="PROSITE" id="PS00867">
    <property type="entry name" value="CPSASE_2"/>
    <property type="match status" value="1"/>
</dbReference>
<dbReference type="STRING" id="133385.A0A2T9YCI7"/>
<dbReference type="InterPro" id="IPR005482">
    <property type="entry name" value="Biotin_COase_C"/>
</dbReference>
<dbReference type="SUPFAM" id="SSF56059">
    <property type="entry name" value="Glutathione synthetase ATP-binding domain-like"/>
    <property type="match status" value="1"/>
</dbReference>
<evidence type="ECO:0000256" key="3">
    <source>
        <dbReference type="ARBA" id="ARBA00022598"/>
    </source>
</evidence>
<dbReference type="GO" id="GO:0046872">
    <property type="term" value="F:metal ion binding"/>
    <property type="evidence" value="ECO:0007669"/>
    <property type="project" value="InterPro"/>
</dbReference>
<dbReference type="InterPro" id="IPR005481">
    <property type="entry name" value="BC-like_N"/>
</dbReference>
<evidence type="ECO:0000313" key="14">
    <source>
        <dbReference type="Proteomes" id="UP000245383"/>
    </source>
</evidence>
<dbReference type="FunFam" id="3.40.50.20:FF:000010">
    <property type="entry name" value="Propionyl-CoA carboxylase subunit alpha"/>
    <property type="match status" value="1"/>
</dbReference>
<dbReference type="SUPFAM" id="SSF52440">
    <property type="entry name" value="PreATP-grasp domain"/>
    <property type="match status" value="1"/>
</dbReference>
<dbReference type="FunFam" id="2.40.50.100:FF:000003">
    <property type="entry name" value="Acetyl-CoA carboxylase biotin carboxyl carrier protein"/>
    <property type="match status" value="1"/>
</dbReference>
<evidence type="ECO:0000256" key="7">
    <source>
        <dbReference type="ARBA" id="ARBA00023128"/>
    </source>
</evidence>
<dbReference type="PROSITE" id="PS50979">
    <property type="entry name" value="BC"/>
    <property type="match status" value="1"/>
</dbReference>
<dbReference type="Proteomes" id="UP000245383">
    <property type="component" value="Unassembled WGS sequence"/>
</dbReference>
<dbReference type="Pfam" id="PF02786">
    <property type="entry name" value="CPSase_L_D2"/>
    <property type="match status" value="1"/>
</dbReference>
<dbReference type="InterPro" id="IPR011761">
    <property type="entry name" value="ATP-grasp"/>
</dbReference>
<gene>
    <name evidence="13" type="ORF">BB561_005034</name>
</gene>
<comment type="caution">
    <text evidence="13">The sequence shown here is derived from an EMBL/GenBank/DDBJ whole genome shotgun (WGS) entry which is preliminary data.</text>
</comment>
<dbReference type="SUPFAM" id="SSF51230">
    <property type="entry name" value="Single hybrid motif"/>
    <property type="match status" value="1"/>
</dbReference>
<feature type="domain" description="Biotin carboxylation" evidence="12">
    <location>
        <begin position="35"/>
        <end position="479"/>
    </location>
</feature>
<evidence type="ECO:0008006" key="15">
    <source>
        <dbReference type="Google" id="ProtNLM"/>
    </source>
</evidence>
<dbReference type="PROSITE" id="PS50975">
    <property type="entry name" value="ATP_GRASP"/>
    <property type="match status" value="1"/>
</dbReference>
<dbReference type="PANTHER" id="PTHR18866">
    <property type="entry name" value="CARBOXYLASE:PYRUVATE/ACETYL-COA/PROPIONYL-COA CARBOXYLASE"/>
    <property type="match status" value="1"/>
</dbReference>
<keyword evidence="3" id="KW-0436">Ligase</keyword>
<protein>
    <recommendedName>
        <fullName evidence="15">Methylcrotonoyl-CoA carboxylase subunit alpha, mitochondrial</fullName>
    </recommendedName>
</protein>
<organism evidence="13 14">
    <name type="scientific">Smittium simulii</name>
    <dbReference type="NCBI Taxonomy" id="133385"/>
    <lineage>
        <taxon>Eukaryota</taxon>
        <taxon>Fungi</taxon>
        <taxon>Fungi incertae sedis</taxon>
        <taxon>Zoopagomycota</taxon>
        <taxon>Kickxellomycotina</taxon>
        <taxon>Harpellomycetes</taxon>
        <taxon>Harpellales</taxon>
        <taxon>Legeriomycetaceae</taxon>
        <taxon>Smittium</taxon>
    </lineage>
</organism>
<dbReference type="FunFam" id="3.30.470.20:FF:000028">
    <property type="entry name" value="Methylcrotonoyl-CoA carboxylase subunit alpha, mitochondrial"/>
    <property type="match status" value="1"/>
</dbReference>
<dbReference type="InterPro" id="IPR016185">
    <property type="entry name" value="PreATP-grasp_dom_sf"/>
</dbReference>
<feature type="domain" description="Lipoyl-binding" evidence="10">
    <location>
        <begin position="642"/>
        <end position="721"/>
    </location>
</feature>
<dbReference type="SMART" id="SM00878">
    <property type="entry name" value="Biotin_carb_C"/>
    <property type="match status" value="1"/>
</dbReference>
<keyword evidence="5 9" id="KW-0067">ATP-binding</keyword>
<evidence type="ECO:0000313" key="13">
    <source>
        <dbReference type="EMBL" id="PVU90067.1"/>
    </source>
</evidence>
<dbReference type="InterPro" id="IPR005479">
    <property type="entry name" value="CPAse_ATP-bd"/>
</dbReference>
<evidence type="ECO:0000256" key="1">
    <source>
        <dbReference type="ARBA" id="ARBA00001953"/>
    </source>
</evidence>
<evidence type="ECO:0000256" key="8">
    <source>
        <dbReference type="ARBA" id="ARBA00023267"/>
    </source>
</evidence>
<dbReference type="NCBIfam" id="NF006367">
    <property type="entry name" value="PRK08591.1"/>
    <property type="match status" value="1"/>
</dbReference>